<protein>
    <submittedName>
        <fullName evidence="1">Uncharacterized protein</fullName>
    </submittedName>
</protein>
<proteinExistence type="predicted"/>
<sequence>MAYVALSRVRKQSGVHLTCFNPKSLMVCSKSIRKINRLRQLYRSDLPQYDIPGNRKGTQEKNLAYDLA</sequence>
<name>A0A1X7USX0_AMPQE</name>
<organism evidence="1">
    <name type="scientific">Amphimedon queenslandica</name>
    <name type="common">Sponge</name>
    <dbReference type="NCBI Taxonomy" id="400682"/>
    <lineage>
        <taxon>Eukaryota</taxon>
        <taxon>Metazoa</taxon>
        <taxon>Porifera</taxon>
        <taxon>Demospongiae</taxon>
        <taxon>Heteroscleromorpha</taxon>
        <taxon>Haplosclerida</taxon>
        <taxon>Niphatidae</taxon>
        <taxon>Amphimedon</taxon>
    </lineage>
</organism>
<reference evidence="1" key="1">
    <citation type="submission" date="2017-05" db="UniProtKB">
        <authorList>
            <consortium name="EnsemblMetazoa"/>
        </authorList>
    </citation>
    <scope>IDENTIFICATION</scope>
</reference>
<dbReference type="AlphaFoldDB" id="A0A1X7USX0"/>
<dbReference type="InParanoid" id="A0A1X7USX0"/>
<accession>A0A1X7USX0</accession>
<evidence type="ECO:0000313" key="1">
    <source>
        <dbReference type="EnsemblMetazoa" id="Aqu2.1.30609_001"/>
    </source>
</evidence>
<dbReference type="EnsemblMetazoa" id="Aqu2.1.30609_001">
    <property type="protein sequence ID" value="Aqu2.1.30609_001"/>
    <property type="gene ID" value="Aqu2.1.30609"/>
</dbReference>